<name>A0ABR1JA55_9AGAR</name>
<feature type="compositionally biased region" description="Low complexity" evidence="1">
    <location>
        <begin position="333"/>
        <end position="346"/>
    </location>
</feature>
<feature type="compositionally biased region" description="Low complexity" evidence="1">
    <location>
        <begin position="242"/>
        <end position="272"/>
    </location>
</feature>
<comment type="caution">
    <text evidence="2">The sequence shown here is derived from an EMBL/GenBank/DDBJ whole genome shotgun (WGS) entry which is preliminary data.</text>
</comment>
<evidence type="ECO:0000313" key="2">
    <source>
        <dbReference type="EMBL" id="KAK7454598.1"/>
    </source>
</evidence>
<gene>
    <name evidence="2" type="ORF">VKT23_011350</name>
</gene>
<feature type="compositionally biased region" description="Basic and acidic residues" evidence="1">
    <location>
        <begin position="311"/>
        <end position="322"/>
    </location>
</feature>
<feature type="compositionally biased region" description="Low complexity" evidence="1">
    <location>
        <begin position="140"/>
        <end position="194"/>
    </location>
</feature>
<reference evidence="2 3" key="1">
    <citation type="submission" date="2024-01" db="EMBL/GenBank/DDBJ databases">
        <title>A draft genome for the cacao thread blight pathogen Marasmiellus scandens.</title>
        <authorList>
            <person name="Baruah I.K."/>
            <person name="Leung J."/>
            <person name="Bukari Y."/>
            <person name="Amoako-Attah I."/>
            <person name="Meinhardt L.W."/>
            <person name="Bailey B.A."/>
            <person name="Cohen S.P."/>
        </authorList>
    </citation>
    <scope>NUCLEOTIDE SEQUENCE [LARGE SCALE GENOMIC DNA]</scope>
    <source>
        <strain evidence="2 3">GH-19</strain>
    </source>
</reference>
<dbReference type="Proteomes" id="UP001498398">
    <property type="component" value="Unassembled WGS sequence"/>
</dbReference>
<keyword evidence="3" id="KW-1185">Reference proteome</keyword>
<feature type="compositionally biased region" description="Basic and acidic residues" evidence="1">
    <location>
        <begin position="36"/>
        <end position="60"/>
    </location>
</feature>
<sequence>MPLPDERPRASVANLIGRFEQHNKRQSLTPVVPSRPPKEDPKDKPEWPPKSPDPPKHVLPKDVSPPSQQIVNLDEPEVARPASLSPSPPADKPSTPKPALSSVHPGTKSIPARSTPRSSNTPSAPLIKAQHTGQSTASNSSSTRRQATPRTAPSTPSRPKTPRTSSSVTSPPRAKTPSRPKTPSSTSRPKTPSSGLFAPTAASLARSRNTAPQPAPPIRKATLSSAATDRLSKPTAASLSKARAPASPPTRGSSSTRGTTTTRGAKPKAATTVPSKARQSSAKASPTPTQQANDQSNDHEHVSSVDDLSEDEKQGVETHEELVIASEVDSDSGDLPSSSFSESQSSLVHAEEDDRNGETTPVAERFSDAPLTVVSDSSDNKPDTQSNTASHAEASDDIEDIVNLLESARARPVSIISIPDEVNEIPDEE</sequence>
<evidence type="ECO:0000313" key="3">
    <source>
        <dbReference type="Proteomes" id="UP001498398"/>
    </source>
</evidence>
<accession>A0ABR1JA55</accession>
<feature type="compositionally biased region" description="Polar residues" evidence="1">
    <location>
        <begin position="273"/>
        <end position="295"/>
    </location>
</feature>
<evidence type="ECO:0000256" key="1">
    <source>
        <dbReference type="SAM" id="MobiDB-lite"/>
    </source>
</evidence>
<feature type="region of interest" description="Disordered" evidence="1">
    <location>
        <begin position="17"/>
        <end position="397"/>
    </location>
</feature>
<organism evidence="2 3">
    <name type="scientific">Marasmiellus scandens</name>
    <dbReference type="NCBI Taxonomy" id="2682957"/>
    <lineage>
        <taxon>Eukaryota</taxon>
        <taxon>Fungi</taxon>
        <taxon>Dikarya</taxon>
        <taxon>Basidiomycota</taxon>
        <taxon>Agaricomycotina</taxon>
        <taxon>Agaricomycetes</taxon>
        <taxon>Agaricomycetidae</taxon>
        <taxon>Agaricales</taxon>
        <taxon>Marasmiineae</taxon>
        <taxon>Omphalotaceae</taxon>
        <taxon>Marasmiellus</taxon>
    </lineage>
</organism>
<dbReference type="EMBL" id="JBANRG010000024">
    <property type="protein sequence ID" value="KAK7454598.1"/>
    <property type="molecule type" value="Genomic_DNA"/>
</dbReference>
<proteinExistence type="predicted"/>
<protein>
    <submittedName>
        <fullName evidence="2">Uncharacterized protein</fullName>
    </submittedName>
</protein>